<dbReference type="Gene3D" id="3.30.750.24">
    <property type="entry name" value="STAS domain"/>
    <property type="match status" value="1"/>
</dbReference>
<dbReference type="OrthoDB" id="3296574at2"/>
<name>A0A1V2ZXM6_9GAMM</name>
<dbReference type="Pfam" id="PF13466">
    <property type="entry name" value="STAS_2"/>
    <property type="match status" value="1"/>
</dbReference>
<protein>
    <recommendedName>
        <fullName evidence="2">STAS domain-containing protein</fullName>
    </recommendedName>
</protein>
<evidence type="ECO:0000313" key="4">
    <source>
        <dbReference type="Proteomes" id="UP000189177"/>
    </source>
</evidence>
<dbReference type="SUPFAM" id="SSF52091">
    <property type="entry name" value="SpoIIaa-like"/>
    <property type="match status" value="1"/>
</dbReference>
<accession>A0A1V2ZXM6</accession>
<dbReference type="InterPro" id="IPR002645">
    <property type="entry name" value="STAS_dom"/>
</dbReference>
<dbReference type="PANTHER" id="PTHR35849">
    <property type="entry name" value="BLR2341 PROTEIN"/>
    <property type="match status" value="1"/>
</dbReference>
<keyword evidence="4" id="KW-1185">Reference proteome</keyword>
<dbReference type="EMBL" id="MUZR01000033">
    <property type="protein sequence ID" value="OOC09870.1"/>
    <property type="molecule type" value="Genomic_DNA"/>
</dbReference>
<feature type="domain" description="STAS" evidence="2">
    <location>
        <begin position="9"/>
        <end position="100"/>
    </location>
</feature>
<feature type="region of interest" description="Disordered" evidence="1">
    <location>
        <begin position="63"/>
        <end position="100"/>
    </location>
</feature>
<sequence>MNTNEQPAIELPERLRIDAVETLTETARQPLDQGQPLRLDGDSVRDTDTAGLQLLAMLRREADRRGQPMTLDPVSPALESGLQRLGLEGHVQDSANPQGS</sequence>
<dbReference type="PANTHER" id="PTHR35849:SF2">
    <property type="entry name" value="BLR2341 PROTEIN"/>
    <property type="match status" value="1"/>
</dbReference>
<dbReference type="STRING" id="252474.B1A74_08765"/>
<evidence type="ECO:0000259" key="2">
    <source>
        <dbReference type="PROSITE" id="PS50801"/>
    </source>
</evidence>
<evidence type="ECO:0000313" key="3">
    <source>
        <dbReference type="EMBL" id="OOC09870.1"/>
    </source>
</evidence>
<dbReference type="InterPro" id="IPR052746">
    <property type="entry name" value="MlaB_ABC_Transporter"/>
</dbReference>
<dbReference type="InterPro" id="IPR036513">
    <property type="entry name" value="STAS_dom_sf"/>
</dbReference>
<proteinExistence type="predicted"/>
<comment type="caution">
    <text evidence="3">The sequence shown here is derived from an EMBL/GenBank/DDBJ whole genome shotgun (WGS) entry which is preliminary data.</text>
</comment>
<dbReference type="RefSeq" id="WP_024329985.1">
    <property type="nucleotide sequence ID" value="NZ_MUZR01000033.1"/>
</dbReference>
<dbReference type="AlphaFoldDB" id="A0A1V2ZXM6"/>
<evidence type="ECO:0000256" key="1">
    <source>
        <dbReference type="SAM" id="MobiDB-lite"/>
    </source>
</evidence>
<dbReference type="PROSITE" id="PS50801">
    <property type="entry name" value="STAS"/>
    <property type="match status" value="1"/>
</dbReference>
<gene>
    <name evidence="3" type="ORF">B1A74_08765</name>
</gene>
<dbReference type="InterPro" id="IPR058548">
    <property type="entry name" value="MlaB-like_STAS"/>
</dbReference>
<organism evidence="3 4">
    <name type="scientific">Thioalkalivibrio halophilus</name>
    <dbReference type="NCBI Taxonomy" id="252474"/>
    <lineage>
        <taxon>Bacteria</taxon>
        <taxon>Pseudomonadati</taxon>
        <taxon>Pseudomonadota</taxon>
        <taxon>Gammaproteobacteria</taxon>
        <taxon>Chromatiales</taxon>
        <taxon>Ectothiorhodospiraceae</taxon>
        <taxon>Thioalkalivibrio</taxon>
    </lineage>
</organism>
<dbReference type="Proteomes" id="UP000189177">
    <property type="component" value="Unassembled WGS sequence"/>
</dbReference>
<reference evidence="3 4" key="1">
    <citation type="submission" date="2017-02" db="EMBL/GenBank/DDBJ databases">
        <title>Genomic diversity within the haloalkaliphilic genus Thioalkalivibrio.</title>
        <authorList>
            <person name="Ahn A.-C."/>
            <person name="Meier-Kolthoff J."/>
            <person name="Overmars L."/>
            <person name="Richter M."/>
            <person name="Woyke T."/>
            <person name="Sorokin D.Y."/>
            <person name="Muyzer G."/>
        </authorList>
    </citation>
    <scope>NUCLEOTIDE SEQUENCE [LARGE SCALE GENOMIC DNA]</scope>
    <source>
        <strain evidence="3 4">HL17</strain>
    </source>
</reference>